<feature type="compositionally biased region" description="Polar residues" evidence="8">
    <location>
        <begin position="45"/>
        <end position="59"/>
    </location>
</feature>
<organism evidence="11 12">
    <name type="scientific">Exophiala oligosperma</name>
    <dbReference type="NCBI Taxonomy" id="215243"/>
    <lineage>
        <taxon>Eukaryota</taxon>
        <taxon>Fungi</taxon>
        <taxon>Dikarya</taxon>
        <taxon>Ascomycota</taxon>
        <taxon>Pezizomycotina</taxon>
        <taxon>Eurotiomycetes</taxon>
        <taxon>Chaetothyriomycetidae</taxon>
        <taxon>Chaetothyriales</taxon>
        <taxon>Herpotrichiellaceae</taxon>
        <taxon>Exophiala</taxon>
    </lineage>
</organism>
<evidence type="ECO:0000256" key="4">
    <source>
        <dbReference type="ARBA" id="ARBA00012801"/>
    </source>
</evidence>
<evidence type="ECO:0000313" key="12">
    <source>
        <dbReference type="Proteomes" id="UP000053342"/>
    </source>
</evidence>
<comment type="pathway">
    <text evidence="3">Cofactor metabolism; pyridoxal 5'-phosphate salvage; pyridoxal 5'-phosphate from pyridoxine 5'-phosphate: step 1/1.</text>
</comment>
<comment type="cofactor">
    <cofactor evidence="1">
        <name>FMN</name>
        <dbReference type="ChEBI" id="CHEBI:58210"/>
    </cofactor>
</comment>
<feature type="compositionally biased region" description="Low complexity" evidence="8">
    <location>
        <begin position="76"/>
        <end position="93"/>
    </location>
</feature>
<dbReference type="SUPFAM" id="SSF50475">
    <property type="entry name" value="FMN-binding split barrel"/>
    <property type="match status" value="1"/>
</dbReference>
<dbReference type="InterPro" id="IPR019576">
    <property type="entry name" value="Pyridoxamine_oxidase_dimer_C"/>
</dbReference>
<feature type="domain" description="Pyridoxamine 5'-phosphate oxidase N-terminal" evidence="9">
    <location>
        <begin position="127"/>
        <end position="232"/>
    </location>
</feature>
<keyword evidence="7" id="KW-0560">Oxidoreductase</keyword>
<evidence type="ECO:0000256" key="5">
    <source>
        <dbReference type="ARBA" id="ARBA00022630"/>
    </source>
</evidence>
<dbReference type="EC" id="1.4.3.5" evidence="4"/>
<keyword evidence="12" id="KW-1185">Reference proteome</keyword>
<accession>A0A0D2ASU1</accession>
<reference evidence="11 12" key="1">
    <citation type="submission" date="2015-01" db="EMBL/GenBank/DDBJ databases">
        <title>The Genome Sequence of Exophiala oligosperma CBS72588.</title>
        <authorList>
            <consortium name="The Broad Institute Genomics Platform"/>
            <person name="Cuomo C."/>
            <person name="de Hoog S."/>
            <person name="Gorbushina A."/>
            <person name="Stielow B."/>
            <person name="Teixiera M."/>
            <person name="Abouelleil A."/>
            <person name="Chapman S.B."/>
            <person name="Priest M."/>
            <person name="Young S.K."/>
            <person name="Wortman J."/>
            <person name="Nusbaum C."/>
            <person name="Birren B."/>
        </authorList>
    </citation>
    <scope>NUCLEOTIDE SEQUENCE [LARGE SCALE GENOMIC DNA]</scope>
    <source>
        <strain evidence="11 12">CBS 72588</strain>
    </source>
</reference>
<sequence length="324" mass="36490">MSRTAPLTISRSIRLHSSPRYTAPKSRTTIQTSTGTRTATMLHQARSTKSGPESSQPQKNHNKLIFAPGEAPPDSGAPTNSSSSTTTGPSQAAQFKLSRLHRSDLSPDPFVQFHSWFTHPRLLGTVPETVTLSTASLPSGRVSSRIVYLKELDGRGFVVYSNFGTSRKAADVATNPHASLCFWWKPLERQVRVEGVCERLAREESQVYFDTRARGSRIGAWASRQTSVLHPQQMQDRTKTQPQNDGDDDDDDDDGRLELENQVEEMARKFEGQEQIPVPPFWGGLRIIPDKIEFWQGRESRLHDRFVYTRQDDGGEWKIERLSP</sequence>
<feature type="compositionally biased region" description="Acidic residues" evidence="8">
    <location>
        <begin position="245"/>
        <end position="255"/>
    </location>
</feature>
<dbReference type="GO" id="GO:0004733">
    <property type="term" value="F:pyridoxamine phosphate oxidase activity"/>
    <property type="evidence" value="ECO:0007669"/>
    <property type="project" value="UniProtKB-EC"/>
</dbReference>
<dbReference type="Gene3D" id="2.30.110.10">
    <property type="entry name" value="Electron Transport, Fmn-binding Protein, Chain A"/>
    <property type="match status" value="1"/>
</dbReference>
<dbReference type="PANTHER" id="PTHR10851:SF0">
    <property type="entry name" value="PYRIDOXINE-5'-PHOSPHATE OXIDASE"/>
    <property type="match status" value="1"/>
</dbReference>
<dbReference type="UniPathway" id="UPA01068">
    <property type="reaction ID" value="UER00304"/>
</dbReference>
<feature type="domain" description="Pyridoxine 5'-phosphate oxidase dimerisation C-terminal" evidence="10">
    <location>
        <begin position="282"/>
        <end position="324"/>
    </location>
</feature>
<dbReference type="VEuPathDB" id="FungiDB:PV06_06429"/>
<dbReference type="OrthoDB" id="303614at2759"/>
<dbReference type="InterPro" id="IPR000659">
    <property type="entry name" value="Pyridox_Oxase"/>
</dbReference>
<dbReference type="GO" id="GO:0010181">
    <property type="term" value="F:FMN binding"/>
    <property type="evidence" value="ECO:0007669"/>
    <property type="project" value="InterPro"/>
</dbReference>
<evidence type="ECO:0000256" key="2">
    <source>
        <dbReference type="ARBA" id="ARBA00004738"/>
    </source>
</evidence>
<feature type="compositionally biased region" description="Low complexity" evidence="8">
    <location>
        <begin position="28"/>
        <end position="40"/>
    </location>
</feature>
<evidence type="ECO:0000256" key="7">
    <source>
        <dbReference type="ARBA" id="ARBA00023002"/>
    </source>
</evidence>
<dbReference type="STRING" id="215243.A0A0D2ASU1"/>
<evidence type="ECO:0000256" key="1">
    <source>
        <dbReference type="ARBA" id="ARBA00001917"/>
    </source>
</evidence>
<protein>
    <recommendedName>
        <fullName evidence="4">pyridoxal 5'-phosphate synthase</fullName>
        <ecNumber evidence="4">1.4.3.5</ecNumber>
    </recommendedName>
</protein>
<dbReference type="GO" id="GO:0008615">
    <property type="term" value="P:pyridoxine biosynthetic process"/>
    <property type="evidence" value="ECO:0007669"/>
    <property type="project" value="InterPro"/>
</dbReference>
<evidence type="ECO:0000256" key="8">
    <source>
        <dbReference type="SAM" id="MobiDB-lite"/>
    </source>
</evidence>
<keyword evidence="5" id="KW-0285">Flavoprotein</keyword>
<dbReference type="Pfam" id="PF10590">
    <property type="entry name" value="PNP_phzG_C"/>
    <property type="match status" value="1"/>
</dbReference>
<evidence type="ECO:0000259" key="10">
    <source>
        <dbReference type="Pfam" id="PF10590"/>
    </source>
</evidence>
<dbReference type="AlphaFoldDB" id="A0A0D2ASU1"/>
<dbReference type="InterPro" id="IPR011576">
    <property type="entry name" value="Pyridox_Oxase_N"/>
</dbReference>
<evidence type="ECO:0000259" key="9">
    <source>
        <dbReference type="Pfam" id="PF01243"/>
    </source>
</evidence>
<feature type="region of interest" description="Disordered" evidence="8">
    <location>
        <begin position="224"/>
        <end position="255"/>
    </location>
</feature>
<dbReference type="EMBL" id="KN847336">
    <property type="protein sequence ID" value="KIW42931.1"/>
    <property type="molecule type" value="Genomic_DNA"/>
</dbReference>
<dbReference type="RefSeq" id="XP_016263147.1">
    <property type="nucleotide sequence ID" value="XM_016407543.1"/>
</dbReference>
<dbReference type="InterPro" id="IPR019740">
    <property type="entry name" value="Pyridox_Oxase_CS"/>
</dbReference>
<evidence type="ECO:0000313" key="11">
    <source>
        <dbReference type="EMBL" id="KIW42931.1"/>
    </source>
</evidence>
<keyword evidence="6" id="KW-0288">FMN</keyword>
<dbReference type="PROSITE" id="PS01064">
    <property type="entry name" value="PYRIDOX_OXIDASE"/>
    <property type="match status" value="1"/>
</dbReference>
<dbReference type="PANTHER" id="PTHR10851">
    <property type="entry name" value="PYRIDOXINE-5-PHOSPHATE OXIDASE"/>
    <property type="match status" value="1"/>
</dbReference>
<proteinExistence type="predicted"/>
<comment type="pathway">
    <text evidence="2">Cofactor metabolism; pyridoxal 5'-phosphate salvage; pyridoxal 5'-phosphate from pyridoxamine 5'-phosphate: step 1/1.</text>
</comment>
<dbReference type="Proteomes" id="UP000053342">
    <property type="component" value="Unassembled WGS sequence"/>
</dbReference>
<dbReference type="HOGENOM" id="CLU_032263_2_0_1"/>
<evidence type="ECO:0000256" key="6">
    <source>
        <dbReference type="ARBA" id="ARBA00022643"/>
    </source>
</evidence>
<dbReference type="Pfam" id="PF01243">
    <property type="entry name" value="PNPOx_N"/>
    <property type="match status" value="1"/>
</dbReference>
<name>A0A0D2ASU1_9EURO</name>
<gene>
    <name evidence="11" type="ORF">PV06_06429</name>
</gene>
<evidence type="ECO:0000256" key="3">
    <source>
        <dbReference type="ARBA" id="ARBA00005037"/>
    </source>
</evidence>
<feature type="compositionally biased region" description="Polar residues" evidence="8">
    <location>
        <begin position="224"/>
        <end position="244"/>
    </location>
</feature>
<feature type="region of interest" description="Disordered" evidence="8">
    <location>
        <begin position="16"/>
        <end position="93"/>
    </location>
</feature>
<dbReference type="GeneID" id="27358503"/>
<dbReference type="InterPro" id="IPR012349">
    <property type="entry name" value="Split_barrel_FMN-bd"/>
</dbReference>